<evidence type="ECO:0000256" key="1">
    <source>
        <dbReference type="SAM" id="Phobius"/>
    </source>
</evidence>
<proteinExistence type="predicted"/>
<protein>
    <submittedName>
        <fullName evidence="3">VWA domain-containing protein</fullName>
    </submittedName>
</protein>
<keyword evidence="1" id="KW-0812">Transmembrane</keyword>
<dbReference type="SMART" id="SM00327">
    <property type="entry name" value="VWA"/>
    <property type="match status" value="1"/>
</dbReference>
<dbReference type="PANTHER" id="PTHR22550">
    <property type="entry name" value="SPORE GERMINATION PROTEIN"/>
    <property type="match status" value="1"/>
</dbReference>
<dbReference type="CDD" id="cd01467">
    <property type="entry name" value="vWA_BatA_type"/>
    <property type="match status" value="1"/>
</dbReference>
<dbReference type="PROSITE" id="PS50234">
    <property type="entry name" value="VWFA"/>
    <property type="match status" value="1"/>
</dbReference>
<dbReference type="RefSeq" id="WP_261695957.1">
    <property type="nucleotide sequence ID" value="NZ_CP104694.1"/>
</dbReference>
<dbReference type="InterPro" id="IPR036465">
    <property type="entry name" value="vWFA_dom_sf"/>
</dbReference>
<dbReference type="EMBL" id="CP104694">
    <property type="protein sequence ID" value="UXI68999.1"/>
    <property type="molecule type" value="Genomic_DNA"/>
</dbReference>
<evidence type="ECO:0000313" key="3">
    <source>
        <dbReference type="EMBL" id="UXI68999.1"/>
    </source>
</evidence>
<feature type="domain" description="VWFA" evidence="2">
    <location>
        <begin position="89"/>
        <end position="283"/>
    </location>
</feature>
<dbReference type="Proteomes" id="UP001064632">
    <property type="component" value="Chromosome"/>
</dbReference>
<evidence type="ECO:0000259" key="2">
    <source>
        <dbReference type="PROSITE" id="PS50234"/>
    </source>
</evidence>
<dbReference type="Gene3D" id="3.40.50.410">
    <property type="entry name" value="von Willebrand factor, type A domain"/>
    <property type="match status" value="1"/>
</dbReference>
<feature type="transmembrane region" description="Helical" evidence="1">
    <location>
        <begin position="302"/>
        <end position="323"/>
    </location>
</feature>
<reference evidence="3" key="1">
    <citation type="submission" date="2022-09" db="EMBL/GenBank/DDBJ databases">
        <title>Tahibacter sp. nov., isolated from a fresh water.</title>
        <authorList>
            <person name="Baek J.H."/>
            <person name="Lee J.K."/>
            <person name="Kim J.M."/>
            <person name="Jeon C.O."/>
        </authorList>
    </citation>
    <scope>NUCLEOTIDE SEQUENCE</scope>
    <source>
        <strain evidence="3">W38</strain>
    </source>
</reference>
<feature type="transmembrane region" description="Helical" evidence="1">
    <location>
        <begin position="55"/>
        <end position="72"/>
    </location>
</feature>
<dbReference type="InterPro" id="IPR050768">
    <property type="entry name" value="UPF0353/GerABKA_families"/>
</dbReference>
<dbReference type="PANTHER" id="PTHR22550:SF18">
    <property type="entry name" value="VWFA DOMAIN-CONTAINING PROTEIN"/>
    <property type="match status" value="1"/>
</dbReference>
<keyword evidence="1" id="KW-0472">Membrane</keyword>
<dbReference type="SUPFAM" id="SSF53300">
    <property type="entry name" value="vWA-like"/>
    <property type="match status" value="1"/>
</dbReference>
<dbReference type="InterPro" id="IPR002035">
    <property type="entry name" value="VWF_A"/>
</dbReference>
<organism evidence="3 4">
    <name type="scientific">Tahibacter amnicola</name>
    <dbReference type="NCBI Taxonomy" id="2976241"/>
    <lineage>
        <taxon>Bacteria</taxon>
        <taxon>Pseudomonadati</taxon>
        <taxon>Pseudomonadota</taxon>
        <taxon>Gammaproteobacteria</taxon>
        <taxon>Lysobacterales</taxon>
        <taxon>Rhodanobacteraceae</taxon>
        <taxon>Tahibacter</taxon>
    </lineage>
</organism>
<name>A0ABY6BGL2_9GAMM</name>
<sequence length="334" mass="36952">MFEWAWPWLFLLLPLPWLALRWRRPRTQVSAALRLPYAGVLDLGAEESGKTPNTLGAWWTWLVWAALVVAVARPQWIGEALDVPRSGREMLLALDVSGSMNTPDMTLGNRQATRFSVMQAIVGDFIERRTGDRVGMVLFGSRAYLLTPLTFDLKTVRTQLEEATVGLAGRETAIGDALGLAVKRLHDRPEAQRVVVLLTDGVNTAGELDPRRAAELAKAEKVRVYTIALGAEQMRVDDFFGSRVVNPSADLDVALMTEIAEKTGGRFYRARDTKELAGIYREIDALEPAADQSEKFRPVDELFHLPLGIALLVALIGLAGLPWRWGVQREGAPG</sequence>
<accession>A0ABY6BGL2</accession>
<dbReference type="Pfam" id="PF13519">
    <property type="entry name" value="VWA_2"/>
    <property type="match status" value="1"/>
</dbReference>
<dbReference type="InterPro" id="IPR033881">
    <property type="entry name" value="vWA_BatA_type"/>
</dbReference>
<keyword evidence="1" id="KW-1133">Transmembrane helix</keyword>
<keyword evidence="4" id="KW-1185">Reference proteome</keyword>
<gene>
    <name evidence="3" type="ORF">N4264_04920</name>
</gene>
<evidence type="ECO:0000313" key="4">
    <source>
        <dbReference type="Proteomes" id="UP001064632"/>
    </source>
</evidence>